<dbReference type="AlphaFoldDB" id="A0A8D8P9W3"/>
<reference evidence="1" key="1">
    <citation type="submission" date="2021-05" db="EMBL/GenBank/DDBJ databases">
        <authorList>
            <person name="Alioto T."/>
            <person name="Alioto T."/>
            <person name="Gomez Garrido J."/>
        </authorList>
    </citation>
    <scope>NUCLEOTIDE SEQUENCE</scope>
</reference>
<dbReference type="EMBL" id="HBUE01331854">
    <property type="protein sequence ID" value="CAG6593740.1"/>
    <property type="molecule type" value="Transcribed_RNA"/>
</dbReference>
<proteinExistence type="predicted"/>
<dbReference type="EMBL" id="HBUE01225138">
    <property type="protein sequence ID" value="CAG6541667.1"/>
    <property type="molecule type" value="Transcribed_RNA"/>
</dbReference>
<accession>A0A8D8P9W3</accession>
<name>A0A8D8P9W3_CULPI</name>
<sequence length="176" mass="20115">MVKRLKAGDHLDAWMQENHRRDDAMWKISFSTVCMVEETNLMIVTIESRRNISRTSSEFDFNKKHPAPSCPTGTGLTFSDSLAHPVATGTWSRILFSTCPISTRVSSTFVLNNRVDYSKQTSRKNSVVKGKISILKQKKKFKGIFVTVHFWTFLTKLCLIFSRSVNTVCFVLCRLL</sequence>
<evidence type="ECO:0000313" key="1">
    <source>
        <dbReference type="EMBL" id="CAG6593740.1"/>
    </source>
</evidence>
<protein>
    <submittedName>
        <fullName evidence="1">(northern house mosquito) hypothetical protein</fullName>
    </submittedName>
</protein>
<organism evidence="1">
    <name type="scientific">Culex pipiens</name>
    <name type="common">House mosquito</name>
    <dbReference type="NCBI Taxonomy" id="7175"/>
    <lineage>
        <taxon>Eukaryota</taxon>
        <taxon>Metazoa</taxon>
        <taxon>Ecdysozoa</taxon>
        <taxon>Arthropoda</taxon>
        <taxon>Hexapoda</taxon>
        <taxon>Insecta</taxon>
        <taxon>Pterygota</taxon>
        <taxon>Neoptera</taxon>
        <taxon>Endopterygota</taxon>
        <taxon>Diptera</taxon>
        <taxon>Nematocera</taxon>
        <taxon>Culicoidea</taxon>
        <taxon>Culicidae</taxon>
        <taxon>Culicinae</taxon>
        <taxon>Culicini</taxon>
        <taxon>Culex</taxon>
        <taxon>Culex</taxon>
    </lineage>
</organism>